<evidence type="ECO:0000256" key="11">
    <source>
        <dbReference type="HAMAP-Rule" id="MF_00700"/>
    </source>
</evidence>
<evidence type="ECO:0000256" key="4">
    <source>
        <dbReference type="ARBA" id="ARBA00022679"/>
    </source>
</evidence>
<dbReference type="GO" id="GO:0000428">
    <property type="term" value="C:DNA-directed RNA polymerase complex"/>
    <property type="evidence" value="ECO:0007669"/>
    <property type="project" value="UniProtKB-KW"/>
</dbReference>
<keyword evidence="10 11" id="KW-0464">Manganese</keyword>
<dbReference type="NCBIfam" id="NF001639">
    <property type="entry name" value="PRK00419.1-1"/>
    <property type="match status" value="1"/>
</dbReference>
<dbReference type="AlphaFoldDB" id="A0ABD5VFU7"/>
<evidence type="ECO:0000256" key="13">
    <source>
        <dbReference type="RuleBase" id="RU004224"/>
    </source>
</evidence>
<evidence type="ECO:0000256" key="3">
    <source>
        <dbReference type="ARBA" id="ARBA00022515"/>
    </source>
</evidence>
<dbReference type="InterPro" id="IPR014052">
    <property type="entry name" value="DNA_primase_ssu_euk/arc"/>
</dbReference>
<keyword evidence="15" id="KW-1185">Reference proteome</keyword>
<gene>
    <name evidence="11 14" type="primary">priS</name>
    <name evidence="14" type="ORF">ACFQGB_08025</name>
</gene>
<evidence type="ECO:0000256" key="8">
    <source>
        <dbReference type="ARBA" id="ARBA00022842"/>
    </source>
</evidence>
<keyword evidence="7 11" id="KW-0479">Metal-binding</keyword>
<keyword evidence="8 11" id="KW-0460">Magnesium</keyword>
<dbReference type="Gene3D" id="3.90.920.10">
    <property type="entry name" value="DNA primase, PRIM domain"/>
    <property type="match status" value="1"/>
</dbReference>
<evidence type="ECO:0000313" key="15">
    <source>
        <dbReference type="Proteomes" id="UP001596395"/>
    </source>
</evidence>
<organism evidence="14 15">
    <name type="scientific">Halorubellus litoreus</name>
    <dbReference type="NCBI Taxonomy" id="755308"/>
    <lineage>
        <taxon>Archaea</taxon>
        <taxon>Methanobacteriati</taxon>
        <taxon>Methanobacteriota</taxon>
        <taxon>Stenosarchaea group</taxon>
        <taxon>Halobacteria</taxon>
        <taxon>Halobacteriales</taxon>
        <taxon>Halorubellaceae</taxon>
        <taxon>Halorubellus</taxon>
    </lineage>
</organism>
<dbReference type="NCBIfam" id="TIGR00335">
    <property type="entry name" value="primase_sml"/>
    <property type="match status" value="1"/>
</dbReference>
<comment type="function">
    <text evidence="13">RNA polymerase that catalyzes the synthesis of short RNA molecules used as primers for DNA polymerase during DNA replication.</text>
</comment>
<dbReference type="GO" id="GO:0046872">
    <property type="term" value="F:metal ion binding"/>
    <property type="evidence" value="ECO:0007669"/>
    <property type="project" value="UniProtKB-KW"/>
</dbReference>
<keyword evidence="2 11" id="KW-0240">DNA-directed RNA polymerase</keyword>
<sequence>MEERTVAYLRGAFKRHYEATEVSPPPAPNEREWGYIPWTAQAQTTMVRHRSWLDVGNLGRFLTEERPQHVYFSAAQYRDPSANSMSRKDWQGTDLVFDLDADHLPGVDPEETTYREMLATCKDALLDLLDVLEDDFGFEDTTVVFSGGRGYHVHVRDDGVHELGRGDRREIVEYVLAEGLDLDALLARELVDGIGLENPTEKRTLSTTGGWGKRVHDRLLALVDEVRAMDDHEDKLERLQAYDGIGEGSAEKLVDVFDANYDQIAQGNVEVHGRFLTLARQVAAETFDAESAPIDEPVTTDINRLIRLPGSLHGGTGLMVERIPRDAVADFEPLEDAISPVFGDESDGALAIEVTEPVTVELGDDTFTLEAGAATVPEYVGVFAMARGHAEIAKQ</sequence>
<dbReference type="HAMAP" id="MF_00700">
    <property type="entry name" value="DNA_primase_sml_arc"/>
    <property type="match status" value="1"/>
</dbReference>
<feature type="active site" evidence="11">
    <location>
        <position position="98"/>
    </location>
</feature>
<evidence type="ECO:0000256" key="9">
    <source>
        <dbReference type="ARBA" id="ARBA00023163"/>
    </source>
</evidence>
<dbReference type="Proteomes" id="UP001596395">
    <property type="component" value="Unassembled WGS sequence"/>
</dbReference>
<evidence type="ECO:0000256" key="7">
    <source>
        <dbReference type="ARBA" id="ARBA00022723"/>
    </source>
</evidence>
<dbReference type="Pfam" id="PF01896">
    <property type="entry name" value="DNA_primase_S"/>
    <property type="match status" value="1"/>
</dbReference>
<dbReference type="InterPro" id="IPR023639">
    <property type="entry name" value="DNA_primase_ssu_PriS"/>
</dbReference>
<evidence type="ECO:0000256" key="2">
    <source>
        <dbReference type="ARBA" id="ARBA00022478"/>
    </source>
</evidence>
<dbReference type="GO" id="GO:0006269">
    <property type="term" value="P:DNA replication, synthesis of primer"/>
    <property type="evidence" value="ECO:0007669"/>
    <property type="project" value="UniProtKB-UniRule"/>
</dbReference>
<evidence type="ECO:0000256" key="1">
    <source>
        <dbReference type="ARBA" id="ARBA00009762"/>
    </source>
</evidence>
<feature type="active site" evidence="11">
    <location>
        <position position="295"/>
    </location>
</feature>
<comment type="similarity">
    <text evidence="1 11 12">Belongs to the eukaryotic-type primase small subunit family.</text>
</comment>
<comment type="caution">
    <text evidence="14">The sequence shown here is derived from an EMBL/GenBank/DDBJ whole genome shotgun (WGS) entry which is preliminary data.</text>
</comment>
<evidence type="ECO:0000313" key="14">
    <source>
        <dbReference type="EMBL" id="MFC6952811.1"/>
    </source>
</evidence>
<feature type="active site" evidence="11">
    <location>
        <position position="100"/>
    </location>
</feature>
<dbReference type="EC" id="2.7.7.-" evidence="11"/>
<evidence type="ECO:0000256" key="10">
    <source>
        <dbReference type="ARBA" id="ARBA00023211"/>
    </source>
</evidence>
<keyword evidence="3 11" id="KW-0639">Primosome</keyword>
<accession>A0ABD5VFU7</accession>
<dbReference type="SUPFAM" id="SSF56747">
    <property type="entry name" value="Prim-pol domain"/>
    <property type="match status" value="1"/>
</dbReference>
<keyword evidence="4 11" id="KW-0808">Transferase</keyword>
<dbReference type="RefSeq" id="WP_336349795.1">
    <property type="nucleotide sequence ID" value="NZ_JAZAQL010000002.1"/>
</dbReference>
<evidence type="ECO:0000256" key="12">
    <source>
        <dbReference type="RuleBase" id="RU003514"/>
    </source>
</evidence>
<dbReference type="GO" id="GO:1990077">
    <property type="term" value="C:primosome complex"/>
    <property type="evidence" value="ECO:0007669"/>
    <property type="project" value="UniProtKB-KW"/>
</dbReference>
<keyword evidence="6 11" id="KW-0235">DNA replication</keyword>
<protein>
    <recommendedName>
        <fullName evidence="11">DNA primase small subunit PriS</fullName>
        <ecNumber evidence="11">2.7.7.-</ecNumber>
    </recommendedName>
</protein>
<dbReference type="GO" id="GO:0003899">
    <property type="term" value="F:DNA-directed RNA polymerase activity"/>
    <property type="evidence" value="ECO:0007669"/>
    <property type="project" value="UniProtKB-UniRule"/>
</dbReference>
<comment type="cofactor">
    <cofactor evidence="11">
        <name>Mg(2+)</name>
        <dbReference type="ChEBI" id="CHEBI:18420"/>
    </cofactor>
    <cofactor evidence="11">
        <name>Mn(2+)</name>
        <dbReference type="ChEBI" id="CHEBI:29035"/>
    </cofactor>
</comment>
<evidence type="ECO:0000256" key="6">
    <source>
        <dbReference type="ARBA" id="ARBA00022705"/>
    </source>
</evidence>
<proteinExistence type="inferred from homology"/>
<comment type="subunit">
    <text evidence="11">Heterodimer of a small subunit (PriS) and a large subunit (PriL).</text>
</comment>
<evidence type="ECO:0000256" key="5">
    <source>
        <dbReference type="ARBA" id="ARBA00022695"/>
    </source>
</evidence>
<reference evidence="14 15" key="1">
    <citation type="journal article" date="2019" name="Int. J. Syst. Evol. Microbiol.">
        <title>The Global Catalogue of Microorganisms (GCM) 10K type strain sequencing project: providing services to taxonomists for standard genome sequencing and annotation.</title>
        <authorList>
            <consortium name="The Broad Institute Genomics Platform"/>
            <consortium name="The Broad Institute Genome Sequencing Center for Infectious Disease"/>
            <person name="Wu L."/>
            <person name="Ma J."/>
        </authorList>
    </citation>
    <scope>NUCLEOTIDE SEQUENCE [LARGE SCALE GENOMIC DNA]</scope>
    <source>
        <strain evidence="14 15">GX26</strain>
    </source>
</reference>
<comment type="function">
    <text evidence="11">Catalytic subunit of DNA primase, an RNA polymerase that catalyzes the synthesis of short RNA molecules used as primers for DNA polymerase during DNA replication. The small subunit contains the primase catalytic core and has DNA synthesis activity on its own. Binding to the large subunit stabilizes and modulates the activity, increasing the rate of DNA synthesis while decreasing the length of the DNA fragments, and conferring RNA synthesis capability. The DNA polymerase activity may enable DNA primase to also catalyze primer extension after primer synthesis. May also play a role in DNA repair.</text>
</comment>
<name>A0ABD5VFU7_9EURY</name>
<dbReference type="CDD" id="cd04860">
    <property type="entry name" value="AE_Prim_S"/>
    <property type="match status" value="1"/>
</dbReference>
<keyword evidence="9 11" id="KW-0804">Transcription</keyword>
<dbReference type="InterPro" id="IPR002755">
    <property type="entry name" value="DNA_primase_S"/>
</dbReference>
<keyword evidence="5 11" id="KW-0548">Nucleotidyltransferase</keyword>
<dbReference type="PANTHER" id="PTHR10536">
    <property type="entry name" value="DNA PRIMASE SMALL SUBUNIT"/>
    <property type="match status" value="1"/>
</dbReference>
<dbReference type="EMBL" id="JBHSXN010000002">
    <property type="protein sequence ID" value="MFC6952811.1"/>
    <property type="molecule type" value="Genomic_DNA"/>
</dbReference>